<organism evidence="2 3">
    <name type="scientific">Klebsormidium nitens</name>
    <name type="common">Green alga</name>
    <name type="synonym">Ulothrix nitens</name>
    <dbReference type="NCBI Taxonomy" id="105231"/>
    <lineage>
        <taxon>Eukaryota</taxon>
        <taxon>Viridiplantae</taxon>
        <taxon>Streptophyta</taxon>
        <taxon>Klebsormidiophyceae</taxon>
        <taxon>Klebsormidiales</taxon>
        <taxon>Klebsormidiaceae</taxon>
        <taxon>Klebsormidium</taxon>
    </lineage>
</organism>
<name>A0A1Y1IRE9_KLENI</name>
<feature type="compositionally biased region" description="Polar residues" evidence="1">
    <location>
        <begin position="472"/>
        <end position="494"/>
    </location>
</feature>
<sequence length="767" mass="84116">MYAPVDLLAFTEAMDKRNRYRFLDEMRLPFAVSMLSDDPGGGAGKYTFVWRVPNQEILRDATAQARVVGGLARDLPTYHTRAMQREFKGVMDSQAITSKVLRFVYEYLTHDASAAIHAREAAVNERVHQILLLKSPGLALDLRELNGPKDSRFDEFWDEVAVMLDEGRGQAVNDRRHGMVTYLAEWLSARTLHDAAAARLKGKTPTAAVPTLRWFLFQFWPKNPYCQAALAYTGRFMMRYAVQSRLLSKDHEDGQYGAMLKQYFCGWAVKFCDVAAVVWLDDKHAVKVGEPGLPVAALDRGRRVLQATDTPVIALDHDFTRGKIVPSVALLQIGDLISTAKDKSFYRGRVHVMLKDAAFEASSPLCHMAELKRILENAVVTKEGPRFSAQVPLASGPPTTHPAPPLSEHAPPTADEVPPGDGRDPQTPPAVFPASGQPPRTTNDVSPASTPPDLTTDEVPPAEEHPAPTDNEVPSSSEQAPPTTSEVPLTSSQPLPRVPAMPPLSSRLPPWTAPGSVSPTGGLPPTPTVPQPSGHPPPTSNEGSLANEQPPSAPSTSREPPQVADDEHPPLVDQEVPPALEIFSDGGPDHRTTYKSVQVSAICLFQALKLDYLLAVRTVPCNSYVNNEERIMAATNLAFQGVGVMRSPMLVPFEKHFKKATSLDKLRKAAAQKPGAREAWRESMASPIALLEGRLERLELKGEPYTVVPSATEEEIDALWNEVLKVDPSLQREKLQAVHLKNKASFNAWVNKHMRVAALLPGNQEVQ</sequence>
<reference evidence="2 3" key="1">
    <citation type="journal article" date="2014" name="Nat. Commun.">
        <title>Klebsormidium flaccidum genome reveals primary factors for plant terrestrial adaptation.</title>
        <authorList>
            <person name="Hori K."/>
            <person name="Maruyama F."/>
            <person name="Fujisawa T."/>
            <person name="Togashi T."/>
            <person name="Yamamoto N."/>
            <person name="Seo M."/>
            <person name="Sato S."/>
            <person name="Yamada T."/>
            <person name="Mori H."/>
            <person name="Tajima N."/>
            <person name="Moriyama T."/>
            <person name="Ikeuchi M."/>
            <person name="Watanabe M."/>
            <person name="Wada H."/>
            <person name="Kobayashi K."/>
            <person name="Saito M."/>
            <person name="Masuda T."/>
            <person name="Sasaki-Sekimoto Y."/>
            <person name="Mashiguchi K."/>
            <person name="Awai K."/>
            <person name="Shimojima M."/>
            <person name="Masuda S."/>
            <person name="Iwai M."/>
            <person name="Nobusawa T."/>
            <person name="Narise T."/>
            <person name="Kondo S."/>
            <person name="Saito H."/>
            <person name="Sato R."/>
            <person name="Murakawa M."/>
            <person name="Ihara Y."/>
            <person name="Oshima-Yamada Y."/>
            <person name="Ohtaka K."/>
            <person name="Satoh M."/>
            <person name="Sonobe K."/>
            <person name="Ishii M."/>
            <person name="Ohtani R."/>
            <person name="Kanamori-Sato M."/>
            <person name="Honoki R."/>
            <person name="Miyazaki D."/>
            <person name="Mochizuki H."/>
            <person name="Umetsu J."/>
            <person name="Higashi K."/>
            <person name="Shibata D."/>
            <person name="Kamiya Y."/>
            <person name="Sato N."/>
            <person name="Nakamura Y."/>
            <person name="Tabata S."/>
            <person name="Ida S."/>
            <person name="Kurokawa K."/>
            <person name="Ohta H."/>
        </authorList>
    </citation>
    <scope>NUCLEOTIDE SEQUENCE [LARGE SCALE GENOMIC DNA]</scope>
    <source>
        <strain evidence="2 3">NIES-2285</strain>
    </source>
</reference>
<dbReference type="EMBL" id="DF238023">
    <property type="protein sequence ID" value="GAQ92622.1"/>
    <property type="molecule type" value="Genomic_DNA"/>
</dbReference>
<feature type="compositionally biased region" description="Pro residues" evidence="1">
    <location>
        <begin position="522"/>
        <end position="539"/>
    </location>
</feature>
<gene>
    <name evidence="2" type="ORF">KFL_010740020</name>
</gene>
<evidence type="ECO:0000256" key="1">
    <source>
        <dbReference type="SAM" id="MobiDB-lite"/>
    </source>
</evidence>
<dbReference type="OMA" id="DMLILCR"/>
<dbReference type="Proteomes" id="UP000054558">
    <property type="component" value="Unassembled WGS sequence"/>
</dbReference>
<feature type="compositionally biased region" description="Polar residues" evidence="1">
    <location>
        <begin position="438"/>
        <end position="448"/>
    </location>
</feature>
<keyword evidence="3" id="KW-1185">Reference proteome</keyword>
<feature type="compositionally biased region" description="Polar residues" evidence="1">
    <location>
        <begin position="541"/>
        <end position="559"/>
    </location>
</feature>
<evidence type="ECO:0000313" key="3">
    <source>
        <dbReference type="Proteomes" id="UP000054558"/>
    </source>
</evidence>
<feature type="region of interest" description="Disordered" evidence="1">
    <location>
        <begin position="389"/>
        <end position="572"/>
    </location>
</feature>
<accession>A0A1Y1IRE9</accession>
<evidence type="ECO:0000313" key="2">
    <source>
        <dbReference type="EMBL" id="GAQ92622.1"/>
    </source>
</evidence>
<dbReference type="AlphaFoldDB" id="A0A1Y1IRE9"/>
<dbReference type="STRING" id="105231.A0A1Y1IRE9"/>
<proteinExistence type="predicted"/>
<protein>
    <submittedName>
        <fullName evidence="2">Uncharacterized protein</fullName>
    </submittedName>
</protein>
<dbReference type="OrthoDB" id="10003658at2759"/>